<keyword evidence="2" id="KW-1185">Reference proteome</keyword>
<dbReference type="Proteomes" id="UP001163046">
    <property type="component" value="Unassembled WGS sequence"/>
</dbReference>
<protein>
    <submittedName>
        <fullName evidence="1">Uncharacterized protein</fullName>
    </submittedName>
</protein>
<dbReference type="GO" id="GO:0005891">
    <property type="term" value="C:voltage-gated calcium channel complex"/>
    <property type="evidence" value="ECO:0007669"/>
    <property type="project" value="TreeGrafter"/>
</dbReference>
<dbReference type="InterPro" id="IPR051173">
    <property type="entry name" value="Ca_channel_alpha-2/delta"/>
</dbReference>
<dbReference type="EMBL" id="MU826857">
    <property type="protein sequence ID" value="KAJ7370742.1"/>
    <property type="molecule type" value="Genomic_DNA"/>
</dbReference>
<evidence type="ECO:0000313" key="2">
    <source>
        <dbReference type="Proteomes" id="UP001163046"/>
    </source>
</evidence>
<sequence>MTTNSAVLAGVDILMTDLLSDVQYFNQAGPKSYAFLVHSKTGHTMSHPKLPTPESITEDPNSVNILELEQGEEFKQLFEDVQKTGKFREKTFKTRTSSISRGAVQGDGVQTEEVDYKYSCMPVDVREKDYIVCVALEKGDTGATYKSLFIDRSVIKFSAKAFVDSSGYLEADDSKKAIQGYVDQMKGIVYRYQQSDVFTKDTVITAMLTSMADDTWFSTVNQKKYLRKFCASLHRNLQWCLARVSRSTSTNEFDHISRPWFIRAVANEDLVSLTAPYLDPLGAGFIVSISETLKTEHGKKKPIWCYWR</sequence>
<gene>
    <name evidence="1" type="ORF">OS493_030162</name>
</gene>
<accession>A0A9W9YWF7</accession>
<dbReference type="PANTHER" id="PTHR10166:SF66">
    <property type="entry name" value="VWFA AND CACHE DOMAIN-CONTAINING PROTEIN CG16868"/>
    <property type="match status" value="1"/>
</dbReference>
<evidence type="ECO:0000313" key="1">
    <source>
        <dbReference type="EMBL" id="KAJ7370742.1"/>
    </source>
</evidence>
<proteinExistence type="predicted"/>
<dbReference type="PANTHER" id="PTHR10166">
    <property type="entry name" value="VOLTAGE-DEPENDENT CALCIUM CHANNEL SUBUNIT ALPHA-2/DELTA-RELATED"/>
    <property type="match status" value="1"/>
</dbReference>
<dbReference type="AlphaFoldDB" id="A0A9W9YWF7"/>
<name>A0A9W9YWF7_9CNID</name>
<organism evidence="1 2">
    <name type="scientific">Desmophyllum pertusum</name>
    <dbReference type="NCBI Taxonomy" id="174260"/>
    <lineage>
        <taxon>Eukaryota</taxon>
        <taxon>Metazoa</taxon>
        <taxon>Cnidaria</taxon>
        <taxon>Anthozoa</taxon>
        <taxon>Hexacorallia</taxon>
        <taxon>Scleractinia</taxon>
        <taxon>Caryophylliina</taxon>
        <taxon>Caryophylliidae</taxon>
        <taxon>Desmophyllum</taxon>
    </lineage>
</organism>
<dbReference type="Gene3D" id="3.30.450.20">
    <property type="entry name" value="PAS domain"/>
    <property type="match status" value="1"/>
</dbReference>
<reference evidence="1" key="1">
    <citation type="submission" date="2023-01" db="EMBL/GenBank/DDBJ databases">
        <title>Genome assembly of the deep-sea coral Lophelia pertusa.</title>
        <authorList>
            <person name="Herrera S."/>
            <person name="Cordes E."/>
        </authorList>
    </citation>
    <scope>NUCLEOTIDE SEQUENCE</scope>
    <source>
        <strain evidence="1">USNM1676648</strain>
        <tissue evidence="1">Polyp</tissue>
    </source>
</reference>
<dbReference type="GO" id="GO:0005245">
    <property type="term" value="F:voltage-gated calcium channel activity"/>
    <property type="evidence" value="ECO:0007669"/>
    <property type="project" value="TreeGrafter"/>
</dbReference>
<comment type="caution">
    <text evidence="1">The sequence shown here is derived from an EMBL/GenBank/DDBJ whole genome shotgun (WGS) entry which is preliminary data.</text>
</comment>
<dbReference type="OrthoDB" id="5969131at2759"/>